<dbReference type="AlphaFoldDB" id="A0ABD2W6R6"/>
<keyword evidence="3" id="KW-1185">Reference proteome</keyword>
<gene>
    <name evidence="2" type="ORF">TKK_016370</name>
</gene>
<protein>
    <submittedName>
        <fullName evidence="2">Uncharacterized protein</fullName>
    </submittedName>
</protein>
<dbReference type="Proteomes" id="UP001627154">
    <property type="component" value="Unassembled WGS sequence"/>
</dbReference>
<evidence type="ECO:0000256" key="1">
    <source>
        <dbReference type="SAM" id="Coils"/>
    </source>
</evidence>
<sequence>MGGNDDINEDFDFYCGRDNQDNCEDEFLMNQRRAKERAAAAFEEDIAELRRKRRDIEDRMFDMIDLNAEIEKAKNTLGAADNLFQRHALRFDNQEPKEIEDPNMSLAERLDRARKAAAKEAQNLSQPNIKLMKLVPVEPDQITGQLPVGLQGVTFQCQ</sequence>
<organism evidence="2 3">
    <name type="scientific">Trichogramma kaykai</name>
    <dbReference type="NCBI Taxonomy" id="54128"/>
    <lineage>
        <taxon>Eukaryota</taxon>
        <taxon>Metazoa</taxon>
        <taxon>Ecdysozoa</taxon>
        <taxon>Arthropoda</taxon>
        <taxon>Hexapoda</taxon>
        <taxon>Insecta</taxon>
        <taxon>Pterygota</taxon>
        <taxon>Neoptera</taxon>
        <taxon>Endopterygota</taxon>
        <taxon>Hymenoptera</taxon>
        <taxon>Apocrita</taxon>
        <taxon>Proctotrupomorpha</taxon>
        <taxon>Chalcidoidea</taxon>
        <taxon>Trichogrammatidae</taxon>
        <taxon>Trichogramma</taxon>
    </lineage>
</organism>
<evidence type="ECO:0000313" key="2">
    <source>
        <dbReference type="EMBL" id="KAL3388501.1"/>
    </source>
</evidence>
<accession>A0ABD2W6R6</accession>
<dbReference type="EMBL" id="JBJJXI010000130">
    <property type="protein sequence ID" value="KAL3388501.1"/>
    <property type="molecule type" value="Genomic_DNA"/>
</dbReference>
<comment type="caution">
    <text evidence="2">The sequence shown here is derived from an EMBL/GenBank/DDBJ whole genome shotgun (WGS) entry which is preliminary data.</text>
</comment>
<name>A0ABD2W6R6_9HYME</name>
<proteinExistence type="predicted"/>
<evidence type="ECO:0000313" key="3">
    <source>
        <dbReference type="Proteomes" id="UP001627154"/>
    </source>
</evidence>
<reference evidence="2 3" key="1">
    <citation type="journal article" date="2024" name="bioRxiv">
        <title>A reference genome for Trichogramma kaykai: A tiny desert-dwelling parasitoid wasp with competing sex-ratio distorters.</title>
        <authorList>
            <person name="Culotta J."/>
            <person name="Lindsey A.R."/>
        </authorList>
    </citation>
    <scope>NUCLEOTIDE SEQUENCE [LARGE SCALE GENOMIC DNA]</scope>
    <source>
        <strain evidence="2 3">KSX58</strain>
    </source>
</reference>
<keyword evidence="1" id="KW-0175">Coiled coil</keyword>
<feature type="coiled-coil region" evidence="1">
    <location>
        <begin position="32"/>
        <end position="83"/>
    </location>
</feature>